<dbReference type="RefSeq" id="WP_187720067.1">
    <property type="nucleotide sequence ID" value="NZ_BAABBL010000004.1"/>
</dbReference>
<dbReference type="Proteomes" id="UP000516117">
    <property type="component" value="Chromosome"/>
</dbReference>
<proteinExistence type="predicted"/>
<evidence type="ECO:0000256" key="1">
    <source>
        <dbReference type="SAM" id="SignalP"/>
    </source>
</evidence>
<keyword evidence="3" id="KW-1185">Reference proteome</keyword>
<feature type="chain" id="PRO_5039021571" description="PQQ-binding-like beta-propeller repeat protein" evidence="1">
    <location>
        <begin position="18"/>
        <end position="350"/>
    </location>
</feature>
<dbReference type="EMBL" id="CP060789">
    <property type="protein sequence ID" value="QNP54931.1"/>
    <property type="molecule type" value="Genomic_DNA"/>
</dbReference>
<organism evidence="2 3">
    <name type="scientific">Tessaracoccus defluvii</name>
    <dbReference type="NCBI Taxonomy" id="1285901"/>
    <lineage>
        <taxon>Bacteria</taxon>
        <taxon>Bacillati</taxon>
        <taxon>Actinomycetota</taxon>
        <taxon>Actinomycetes</taxon>
        <taxon>Propionibacteriales</taxon>
        <taxon>Propionibacteriaceae</taxon>
        <taxon>Tessaracoccus</taxon>
    </lineage>
</organism>
<protein>
    <recommendedName>
        <fullName evidence="4">PQQ-binding-like beta-propeller repeat protein</fullName>
    </recommendedName>
</protein>
<evidence type="ECO:0008006" key="4">
    <source>
        <dbReference type="Google" id="ProtNLM"/>
    </source>
</evidence>
<keyword evidence="1" id="KW-0732">Signal</keyword>
<dbReference type="InterPro" id="IPR015943">
    <property type="entry name" value="WD40/YVTN_repeat-like_dom_sf"/>
</dbReference>
<name>A0A7H0H315_9ACTN</name>
<reference evidence="2 3" key="1">
    <citation type="submission" date="2020-08" db="EMBL/GenBank/DDBJ databases">
        <title>Genome sequence of Tessaracoccus defluvii JCM 17540T.</title>
        <authorList>
            <person name="Hyun D.-W."/>
            <person name="Bae J.-W."/>
        </authorList>
    </citation>
    <scope>NUCLEOTIDE SEQUENCE [LARGE SCALE GENOMIC DNA]</scope>
    <source>
        <strain evidence="2 3">JCM 17540</strain>
    </source>
</reference>
<dbReference type="InterPro" id="IPR011044">
    <property type="entry name" value="Quino_amine_DH_bsu"/>
</dbReference>
<dbReference type="AlphaFoldDB" id="A0A7H0H315"/>
<sequence>MLPRRAMLMLGAAAALSGCGGPWLPTEDAAGTRTPLDGCAPTTGGGRVLCGDPDSAWPSSYVFHGRIAVAQDGRVAAGHSGRVAVWDPAGRLLSVGGAVDGYGGLAWAGDWLAAARCDGSVDLIDPGCGLSTLTLTPGRAFSPGLAGSQEGRVYASTLDVVSCWDAATGEHLVSRQLQEALVWGCVPAGLLISQDWSPLLLDPVTLETVWTAAPSDETGSERRHAWAASADASALVGVSHGAVPLLRIDGVAREAGALGSDGAVPAVSADGGTFSWVSVNDGVWLADRTGGTVPLPRPTSEAGGIPPRKFASLAFSPDGGTLYALGFTGVARWDVRTHEYLGALESPPSA</sequence>
<dbReference type="KEGG" id="tdf:H9L22_11635"/>
<accession>A0A7H0H315</accession>
<dbReference type="PROSITE" id="PS51257">
    <property type="entry name" value="PROKAR_LIPOPROTEIN"/>
    <property type="match status" value="1"/>
</dbReference>
<evidence type="ECO:0000313" key="2">
    <source>
        <dbReference type="EMBL" id="QNP54931.1"/>
    </source>
</evidence>
<feature type="signal peptide" evidence="1">
    <location>
        <begin position="1"/>
        <end position="17"/>
    </location>
</feature>
<dbReference type="Gene3D" id="2.130.10.10">
    <property type="entry name" value="YVTN repeat-like/Quinoprotein amine dehydrogenase"/>
    <property type="match status" value="1"/>
</dbReference>
<dbReference type="SUPFAM" id="SSF50969">
    <property type="entry name" value="YVTN repeat-like/Quinoprotein amine dehydrogenase"/>
    <property type="match status" value="1"/>
</dbReference>
<evidence type="ECO:0000313" key="3">
    <source>
        <dbReference type="Proteomes" id="UP000516117"/>
    </source>
</evidence>
<gene>
    <name evidence="2" type="ORF">H9L22_11635</name>
</gene>